<keyword evidence="4 10" id="KW-0489">Methyltransferase</keyword>
<dbReference type="EC" id="2.1.1.63" evidence="3"/>
<dbReference type="Gene3D" id="1.10.10.10">
    <property type="entry name" value="Winged helix-like DNA-binding domain superfamily/Winged helix DNA-binding domain"/>
    <property type="match status" value="1"/>
</dbReference>
<dbReference type="Pfam" id="PF01035">
    <property type="entry name" value="DNA_binding_1"/>
    <property type="match status" value="1"/>
</dbReference>
<keyword evidence="5 10" id="KW-0808">Transferase</keyword>
<dbReference type="InterPro" id="IPR014048">
    <property type="entry name" value="MethylDNA_cys_MeTrfase_DNA-bd"/>
</dbReference>
<dbReference type="InterPro" id="IPR036388">
    <property type="entry name" value="WH-like_DNA-bd_sf"/>
</dbReference>
<dbReference type="Proteomes" id="UP000033448">
    <property type="component" value="Unassembled WGS sequence"/>
</dbReference>
<dbReference type="SUPFAM" id="SSF53155">
    <property type="entry name" value="Methylated DNA-protein cysteine methyltransferase domain"/>
    <property type="match status" value="1"/>
</dbReference>
<evidence type="ECO:0000256" key="7">
    <source>
        <dbReference type="ARBA" id="ARBA00023204"/>
    </source>
</evidence>
<protein>
    <recommendedName>
        <fullName evidence="3">methylated-DNA--[protein]-cysteine S-methyltransferase</fullName>
        <ecNumber evidence="3">2.1.1.63</ecNumber>
    </recommendedName>
</protein>
<keyword evidence="6" id="KW-0227">DNA damage</keyword>
<accession>A0A0F0KSP1</accession>
<evidence type="ECO:0000256" key="4">
    <source>
        <dbReference type="ARBA" id="ARBA00022603"/>
    </source>
</evidence>
<evidence type="ECO:0000256" key="1">
    <source>
        <dbReference type="ARBA" id="ARBA00001286"/>
    </source>
</evidence>
<keyword evidence="11" id="KW-1185">Reference proteome</keyword>
<evidence type="ECO:0000256" key="8">
    <source>
        <dbReference type="ARBA" id="ARBA00049348"/>
    </source>
</evidence>
<proteinExistence type="inferred from homology"/>
<dbReference type="AlphaFoldDB" id="A0A0F0KSP1"/>
<dbReference type="SUPFAM" id="SSF46767">
    <property type="entry name" value="Methylated DNA-protein cysteine methyltransferase, C-terminal domain"/>
    <property type="match status" value="1"/>
</dbReference>
<dbReference type="OrthoDB" id="9802228at2"/>
<dbReference type="PATRIC" id="fig|582680.7.peg.1969"/>
<dbReference type="GO" id="GO:0006281">
    <property type="term" value="P:DNA repair"/>
    <property type="evidence" value="ECO:0007669"/>
    <property type="project" value="UniProtKB-KW"/>
</dbReference>
<evidence type="ECO:0000256" key="3">
    <source>
        <dbReference type="ARBA" id="ARBA00011918"/>
    </source>
</evidence>
<evidence type="ECO:0000259" key="9">
    <source>
        <dbReference type="Pfam" id="PF01035"/>
    </source>
</evidence>
<name>A0A0F0KSP1_9MICO</name>
<dbReference type="Gene3D" id="3.30.160.70">
    <property type="entry name" value="Methylated DNA-protein cysteine methyltransferase domain"/>
    <property type="match status" value="1"/>
</dbReference>
<dbReference type="InterPro" id="IPR036217">
    <property type="entry name" value="MethylDNA_cys_MeTrfase_DNAb"/>
</dbReference>
<evidence type="ECO:0000313" key="11">
    <source>
        <dbReference type="Proteomes" id="UP000033448"/>
    </source>
</evidence>
<comment type="catalytic activity">
    <reaction evidence="1">
        <text>a 4-O-methyl-thymidine in DNA + L-cysteinyl-[protein] = a thymidine in DNA + S-methyl-L-cysteinyl-[protein]</text>
        <dbReference type="Rhea" id="RHEA:53428"/>
        <dbReference type="Rhea" id="RHEA-COMP:10131"/>
        <dbReference type="Rhea" id="RHEA-COMP:10132"/>
        <dbReference type="Rhea" id="RHEA-COMP:13555"/>
        <dbReference type="Rhea" id="RHEA-COMP:13556"/>
        <dbReference type="ChEBI" id="CHEBI:29950"/>
        <dbReference type="ChEBI" id="CHEBI:82612"/>
        <dbReference type="ChEBI" id="CHEBI:137386"/>
        <dbReference type="ChEBI" id="CHEBI:137387"/>
        <dbReference type="EC" id="2.1.1.63"/>
    </reaction>
</comment>
<dbReference type="GO" id="GO:0003908">
    <property type="term" value="F:methylated-DNA-[protein]-cysteine S-methyltransferase activity"/>
    <property type="evidence" value="ECO:0007669"/>
    <property type="project" value="UniProtKB-EC"/>
</dbReference>
<evidence type="ECO:0000256" key="6">
    <source>
        <dbReference type="ARBA" id="ARBA00022763"/>
    </source>
</evidence>
<dbReference type="GO" id="GO:0032259">
    <property type="term" value="P:methylation"/>
    <property type="evidence" value="ECO:0007669"/>
    <property type="project" value="UniProtKB-KW"/>
</dbReference>
<dbReference type="EMBL" id="JYIT01000076">
    <property type="protein sequence ID" value="KJL23504.1"/>
    <property type="molecule type" value="Genomic_DNA"/>
</dbReference>
<gene>
    <name evidence="10" type="primary">ogt_1</name>
    <name evidence="10" type="ORF">RL72_01922</name>
</gene>
<keyword evidence="7" id="KW-0234">DNA repair</keyword>
<organism evidence="10 11">
    <name type="scientific">Microbacterium azadirachtae</name>
    <dbReference type="NCBI Taxonomy" id="582680"/>
    <lineage>
        <taxon>Bacteria</taxon>
        <taxon>Bacillati</taxon>
        <taxon>Actinomycetota</taxon>
        <taxon>Actinomycetes</taxon>
        <taxon>Micrococcales</taxon>
        <taxon>Microbacteriaceae</taxon>
        <taxon>Microbacterium</taxon>
    </lineage>
</organism>
<evidence type="ECO:0000256" key="2">
    <source>
        <dbReference type="ARBA" id="ARBA00008711"/>
    </source>
</evidence>
<dbReference type="RefSeq" id="WP_045250617.1">
    <property type="nucleotide sequence ID" value="NZ_CP099706.1"/>
</dbReference>
<dbReference type="InterPro" id="IPR036631">
    <property type="entry name" value="MGMT_N_sf"/>
</dbReference>
<dbReference type="NCBIfam" id="TIGR00589">
    <property type="entry name" value="ogt"/>
    <property type="match status" value="1"/>
</dbReference>
<dbReference type="CDD" id="cd06445">
    <property type="entry name" value="ATase"/>
    <property type="match status" value="1"/>
</dbReference>
<reference evidence="10 11" key="1">
    <citation type="submission" date="2015-02" db="EMBL/GenBank/DDBJ databases">
        <title>Draft genome sequences of ten Microbacterium spp. with emphasis on heavy metal contaminated environments.</title>
        <authorList>
            <person name="Corretto E."/>
        </authorList>
    </citation>
    <scope>NUCLEOTIDE SEQUENCE [LARGE SCALE GENOMIC DNA]</scope>
    <source>
        <strain evidence="10 11">DSM 23848</strain>
    </source>
</reference>
<feature type="domain" description="Methylated-DNA-[protein]-cysteine S-methyltransferase DNA binding" evidence="9">
    <location>
        <begin position="91"/>
        <end position="169"/>
    </location>
</feature>
<comment type="caution">
    <text evidence="10">The sequence shown here is derived from an EMBL/GenBank/DDBJ whole genome shotgun (WGS) entry which is preliminary data.</text>
</comment>
<dbReference type="FunFam" id="1.10.10.10:FF:000214">
    <property type="entry name" value="Methylated-DNA--protein-cysteine methyltransferase"/>
    <property type="match status" value="1"/>
</dbReference>
<dbReference type="PANTHER" id="PTHR10815">
    <property type="entry name" value="METHYLATED-DNA--PROTEIN-CYSTEINE METHYLTRANSFERASE"/>
    <property type="match status" value="1"/>
</dbReference>
<evidence type="ECO:0000313" key="10">
    <source>
        <dbReference type="EMBL" id="KJL23504.1"/>
    </source>
</evidence>
<sequence length="185" mass="20092">MSFRYDFADTPFGDALLVFSDDGLVAFDLPEGMHRDSPWALEAITRMLHTLPEPDPGAGAEIDELLRAYFDGEPIRFDQELRLDWRLANGFTRTALQAVCEIPWGETASYGEVAALAGSPGAARAVGTACRTTPFSIVVPVHRVVRADGSPGQYGAHPERKQYLLELESDAAAHRPPADGVRPGV</sequence>
<comment type="similarity">
    <text evidence="2">Belongs to the MGMT family.</text>
</comment>
<comment type="catalytic activity">
    <reaction evidence="8">
        <text>a 6-O-methyl-2'-deoxyguanosine in DNA + L-cysteinyl-[protein] = S-methyl-L-cysteinyl-[protein] + a 2'-deoxyguanosine in DNA</text>
        <dbReference type="Rhea" id="RHEA:24000"/>
        <dbReference type="Rhea" id="RHEA-COMP:10131"/>
        <dbReference type="Rhea" id="RHEA-COMP:10132"/>
        <dbReference type="Rhea" id="RHEA-COMP:11367"/>
        <dbReference type="Rhea" id="RHEA-COMP:11368"/>
        <dbReference type="ChEBI" id="CHEBI:29950"/>
        <dbReference type="ChEBI" id="CHEBI:82612"/>
        <dbReference type="ChEBI" id="CHEBI:85445"/>
        <dbReference type="ChEBI" id="CHEBI:85448"/>
        <dbReference type="EC" id="2.1.1.63"/>
    </reaction>
</comment>
<evidence type="ECO:0000256" key="5">
    <source>
        <dbReference type="ARBA" id="ARBA00022679"/>
    </source>
</evidence>
<dbReference type="PANTHER" id="PTHR10815:SF13">
    <property type="entry name" value="METHYLATED-DNA--PROTEIN-CYSTEINE METHYLTRANSFERASE"/>
    <property type="match status" value="1"/>
</dbReference>